<dbReference type="EMBL" id="BKCP01008292">
    <property type="protein sequence ID" value="GER48713.1"/>
    <property type="molecule type" value="Genomic_DNA"/>
</dbReference>
<reference evidence="3" key="1">
    <citation type="journal article" date="2019" name="Curr. Biol.">
        <title>Genome Sequence of Striga asiatica Provides Insight into the Evolution of Plant Parasitism.</title>
        <authorList>
            <person name="Yoshida S."/>
            <person name="Kim S."/>
            <person name="Wafula E.K."/>
            <person name="Tanskanen J."/>
            <person name="Kim Y.M."/>
            <person name="Honaas L."/>
            <person name="Yang Z."/>
            <person name="Spallek T."/>
            <person name="Conn C.E."/>
            <person name="Ichihashi Y."/>
            <person name="Cheong K."/>
            <person name="Cui S."/>
            <person name="Der J.P."/>
            <person name="Gundlach H."/>
            <person name="Jiao Y."/>
            <person name="Hori C."/>
            <person name="Ishida J.K."/>
            <person name="Kasahara H."/>
            <person name="Kiba T."/>
            <person name="Kim M.S."/>
            <person name="Koo N."/>
            <person name="Laohavisit A."/>
            <person name="Lee Y.H."/>
            <person name="Lumba S."/>
            <person name="McCourt P."/>
            <person name="Mortimer J.C."/>
            <person name="Mutuku J.M."/>
            <person name="Nomura T."/>
            <person name="Sasaki-Sekimoto Y."/>
            <person name="Seto Y."/>
            <person name="Wang Y."/>
            <person name="Wakatake T."/>
            <person name="Sakakibara H."/>
            <person name="Demura T."/>
            <person name="Yamaguchi S."/>
            <person name="Yoneyama K."/>
            <person name="Manabe R.I."/>
            <person name="Nelson D.C."/>
            <person name="Schulman A.H."/>
            <person name="Timko M.P."/>
            <person name="dePamphilis C.W."/>
            <person name="Choi D."/>
            <person name="Shirasu K."/>
        </authorList>
    </citation>
    <scope>NUCLEOTIDE SEQUENCE [LARGE SCALE GENOMIC DNA]</scope>
    <source>
        <strain evidence="3">cv. UVA1</strain>
    </source>
</reference>
<keyword evidence="2" id="KW-0808">Transferase</keyword>
<dbReference type="AlphaFoldDB" id="A0A5A7QTP9"/>
<organism evidence="2 3">
    <name type="scientific">Striga asiatica</name>
    <name type="common">Asiatic witchweed</name>
    <name type="synonym">Buchnera asiatica</name>
    <dbReference type="NCBI Taxonomy" id="4170"/>
    <lineage>
        <taxon>Eukaryota</taxon>
        <taxon>Viridiplantae</taxon>
        <taxon>Streptophyta</taxon>
        <taxon>Embryophyta</taxon>
        <taxon>Tracheophyta</taxon>
        <taxon>Spermatophyta</taxon>
        <taxon>Magnoliopsida</taxon>
        <taxon>eudicotyledons</taxon>
        <taxon>Gunneridae</taxon>
        <taxon>Pentapetalae</taxon>
        <taxon>asterids</taxon>
        <taxon>lamiids</taxon>
        <taxon>Lamiales</taxon>
        <taxon>Orobanchaceae</taxon>
        <taxon>Buchnereae</taxon>
        <taxon>Striga</taxon>
    </lineage>
</organism>
<dbReference type="OrthoDB" id="1523883at2759"/>
<evidence type="ECO:0000256" key="1">
    <source>
        <dbReference type="ARBA" id="ARBA00007967"/>
    </source>
</evidence>
<dbReference type="SUPFAM" id="SSF53335">
    <property type="entry name" value="S-adenosyl-L-methionine-dependent methyltransferases"/>
    <property type="match status" value="1"/>
</dbReference>
<evidence type="ECO:0000313" key="2">
    <source>
        <dbReference type="EMBL" id="GER48713.1"/>
    </source>
</evidence>
<evidence type="ECO:0000313" key="3">
    <source>
        <dbReference type="Proteomes" id="UP000325081"/>
    </source>
</evidence>
<proteinExistence type="inferred from homology"/>
<comment type="caution">
    <text evidence="2">The sequence shown here is derived from an EMBL/GenBank/DDBJ whole genome shotgun (WGS) entry which is preliminary data.</text>
</comment>
<dbReference type="GO" id="GO:0008168">
    <property type="term" value="F:methyltransferase activity"/>
    <property type="evidence" value="ECO:0007669"/>
    <property type="project" value="UniProtKB-KW"/>
</dbReference>
<dbReference type="Gene3D" id="3.40.50.150">
    <property type="entry name" value="Vaccinia Virus protein VP39"/>
    <property type="match status" value="1"/>
</dbReference>
<keyword evidence="3" id="KW-1185">Reference proteome</keyword>
<dbReference type="PANTHER" id="PTHR31009">
    <property type="entry name" value="S-ADENOSYL-L-METHIONINE:CARBOXYL METHYLTRANSFERASE FAMILY PROTEIN"/>
    <property type="match status" value="1"/>
</dbReference>
<dbReference type="GO" id="GO:0032259">
    <property type="term" value="P:methylation"/>
    <property type="evidence" value="ECO:0007669"/>
    <property type="project" value="UniProtKB-KW"/>
</dbReference>
<keyword evidence="2" id="KW-0489">Methyltransferase</keyword>
<gene>
    <name evidence="2" type="ORF">STAS_25891</name>
</gene>
<sequence>MHENGRPWRSLGPNTFFLISQVMDMIEDLPTNNDNFEKTDLRQLKVLLNYLPGNDFNDLFRLASSFGQEDRKQAKVKFFIYGLPSDSLFPRNILHFAYSSFSVHWL</sequence>
<dbReference type="Pfam" id="PF03492">
    <property type="entry name" value="Methyltransf_7"/>
    <property type="match status" value="1"/>
</dbReference>
<comment type="similarity">
    <text evidence="1">Belongs to the methyltransferase superfamily. Type-7 methyltransferase family.</text>
</comment>
<protein>
    <submittedName>
        <fullName evidence="2">S-adenosyl-L-methionine-dependentmethyltransferases superfamily protein</fullName>
    </submittedName>
</protein>
<name>A0A5A7QTP9_STRAF</name>
<dbReference type="InterPro" id="IPR029063">
    <property type="entry name" value="SAM-dependent_MTases_sf"/>
</dbReference>
<dbReference type="Proteomes" id="UP000325081">
    <property type="component" value="Unassembled WGS sequence"/>
</dbReference>
<dbReference type="InterPro" id="IPR005299">
    <property type="entry name" value="MeTrfase_7"/>
</dbReference>
<accession>A0A5A7QTP9</accession>